<sequence length="166" mass="18726">MKSIGILGAMTIHSLGAAPDVECFFKAIVILLEGGEKGSRYPLITVRLYSHSLKKDEMHELARSLENVRAEFSKISARDFDAISIGVDKKSTSLILNSDTIASVFANYFKALLDAIECSYVFYEEFKEYVPLRIGFTDAPDYIYDVNRSEESYESIGADELPFWLR</sequence>
<evidence type="ECO:0000313" key="2">
    <source>
        <dbReference type="Proteomes" id="UP000297391"/>
    </source>
</evidence>
<protein>
    <submittedName>
        <fullName evidence="1">Uncharacterized protein</fullName>
    </submittedName>
</protein>
<proteinExistence type="predicted"/>
<dbReference type="RefSeq" id="WP_135291566.1">
    <property type="nucleotide sequence ID" value="NZ_QUZU01000041.1"/>
</dbReference>
<comment type="caution">
    <text evidence="1">The sequence shown here is derived from an EMBL/GenBank/DDBJ whole genome shotgun (WGS) entry which is preliminary data.</text>
</comment>
<dbReference type="Proteomes" id="UP000297391">
    <property type="component" value="Unassembled WGS sequence"/>
</dbReference>
<dbReference type="AlphaFoldDB" id="A0A4Z0AH95"/>
<dbReference type="EMBL" id="QUZU01000041">
    <property type="protein sequence ID" value="TFY85614.1"/>
    <property type="molecule type" value="Genomic_DNA"/>
</dbReference>
<gene>
    <name evidence="1" type="ORF">DYL59_24875</name>
</gene>
<name>A0A4Z0AH95_9PSED</name>
<dbReference type="Pfam" id="PF15601">
    <property type="entry name" value="Imm70"/>
    <property type="match status" value="1"/>
</dbReference>
<keyword evidence="2" id="KW-1185">Reference proteome</keyword>
<evidence type="ECO:0000313" key="1">
    <source>
        <dbReference type="EMBL" id="TFY85614.1"/>
    </source>
</evidence>
<organism evidence="1 2">
    <name type="scientific">Pseudomonas kairouanensis</name>
    <dbReference type="NCBI Taxonomy" id="2293832"/>
    <lineage>
        <taxon>Bacteria</taxon>
        <taxon>Pseudomonadati</taxon>
        <taxon>Pseudomonadota</taxon>
        <taxon>Gammaproteobacteria</taxon>
        <taxon>Pseudomonadales</taxon>
        <taxon>Pseudomonadaceae</taxon>
        <taxon>Pseudomonas</taxon>
    </lineage>
</organism>
<accession>A0A4Z0AH95</accession>
<dbReference type="InterPro" id="IPR028185">
    <property type="entry name" value="Imm70"/>
</dbReference>
<reference evidence="1 2" key="1">
    <citation type="journal article" date="2019" name="Syst. Appl. Microbiol.">
        <title>New species of pathogenic Pseudomonas isolated from citrus in Tunisia: Proposal of Pseudomonas kairouanensis sp. nov. and Pseudomonas nabeulensis sp. nov.</title>
        <authorList>
            <person name="Oueslati M."/>
            <person name="Mulet M."/>
            <person name="Gomila M."/>
            <person name="Berge O."/>
            <person name="Hajlaoui M.R."/>
            <person name="Lalucat J."/>
            <person name="Sadfi-Zouaoui N."/>
            <person name="Garcia-Valdes E."/>
        </authorList>
    </citation>
    <scope>NUCLEOTIDE SEQUENCE [LARGE SCALE GENOMIC DNA]</scope>
    <source>
        <strain evidence="1 2">KC12</strain>
    </source>
</reference>
<dbReference type="OrthoDB" id="8966985at2"/>